<evidence type="ECO:0000256" key="1">
    <source>
        <dbReference type="SAM" id="MobiDB-lite"/>
    </source>
</evidence>
<gene>
    <name evidence="2" type="ORF">Sdia_21130</name>
</gene>
<comment type="caution">
    <text evidence="2">The sequence shown here is derived from an EMBL/GenBank/DDBJ whole genome shotgun (WGS) entry which is preliminary data.</text>
</comment>
<dbReference type="EMBL" id="BLLN01000003">
    <property type="protein sequence ID" value="GFH71345.1"/>
    <property type="molecule type" value="Genomic_DNA"/>
</dbReference>
<feature type="region of interest" description="Disordered" evidence="1">
    <location>
        <begin position="1"/>
        <end position="20"/>
    </location>
</feature>
<keyword evidence="3" id="KW-1185">Reference proteome</keyword>
<organism evidence="2 3">
    <name type="scientific">Streptomyces diastaticus subsp. diastaticus</name>
    <dbReference type="NCBI Taxonomy" id="68040"/>
    <lineage>
        <taxon>Bacteria</taxon>
        <taxon>Bacillati</taxon>
        <taxon>Actinomycetota</taxon>
        <taxon>Actinomycetes</taxon>
        <taxon>Kitasatosporales</taxon>
        <taxon>Streptomycetaceae</taxon>
        <taxon>Streptomyces</taxon>
        <taxon>Streptomyces diastaticus group</taxon>
    </lineage>
</organism>
<evidence type="ECO:0000313" key="3">
    <source>
        <dbReference type="Proteomes" id="UP000472710"/>
    </source>
</evidence>
<protein>
    <submittedName>
        <fullName evidence="2">Uncharacterized protein</fullName>
    </submittedName>
</protein>
<sequence>MGTGDGGASRSGRASPDGHRQVPALHVQQVHRADGGGHGPFPRLGIMTRCPHWRRVPPGLADEARARTASGCVDAAVQCQLAASHAGSEHYGFLDETDRGTALRLRWSGADQVSLATRTDCPGTGPLPHGDACCLFAGHPGPHTWEDGHPAEPPAHH</sequence>
<proteinExistence type="predicted"/>
<name>A0ABQ1CML8_STRDI</name>
<reference evidence="2 3" key="1">
    <citation type="submission" date="2020-02" db="EMBL/GenBank/DDBJ databases">
        <title>Whole genome shotgun sequence of Streptomyces diastaticus subsp. diastaticus NBRC 13412.</title>
        <authorList>
            <person name="Ichikawa N."/>
            <person name="Komaki H."/>
            <person name="Tamura T."/>
        </authorList>
    </citation>
    <scope>NUCLEOTIDE SEQUENCE [LARGE SCALE GENOMIC DNA]</scope>
    <source>
        <strain evidence="2 3">NBRC 13412</strain>
    </source>
</reference>
<accession>A0ABQ1CML8</accession>
<dbReference type="Proteomes" id="UP000472710">
    <property type="component" value="Unassembled WGS sequence"/>
</dbReference>
<evidence type="ECO:0000313" key="2">
    <source>
        <dbReference type="EMBL" id="GFH71345.1"/>
    </source>
</evidence>